<reference evidence="2" key="1">
    <citation type="journal article" date="2010" name="Science">
        <title>Signatures of adaptation to obligate biotrophy in the Hyaloperonospora arabidopsidis genome.</title>
        <authorList>
            <person name="Baxter L."/>
            <person name="Tripathy S."/>
            <person name="Ishaque N."/>
            <person name="Boot N."/>
            <person name="Cabral A."/>
            <person name="Kemen E."/>
            <person name="Thines M."/>
            <person name="Ah-Fong A."/>
            <person name="Anderson R."/>
            <person name="Badejoko W."/>
            <person name="Bittner-Eddy P."/>
            <person name="Boore J.L."/>
            <person name="Chibucos M.C."/>
            <person name="Coates M."/>
            <person name="Dehal P."/>
            <person name="Delehaunty K."/>
            <person name="Dong S."/>
            <person name="Downton P."/>
            <person name="Dumas B."/>
            <person name="Fabro G."/>
            <person name="Fronick C."/>
            <person name="Fuerstenberg S.I."/>
            <person name="Fulton L."/>
            <person name="Gaulin E."/>
            <person name="Govers F."/>
            <person name="Hughes L."/>
            <person name="Humphray S."/>
            <person name="Jiang R.H."/>
            <person name="Judelson H."/>
            <person name="Kamoun S."/>
            <person name="Kyung K."/>
            <person name="Meijer H."/>
            <person name="Minx P."/>
            <person name="Morris P."/>
            <person name="Nelson J."/>
            <person name="Phuntumart V."/>
            <person name="Qutob D."/>
            <person name="Rehmany A."/>
            <person name="Rougon-Cardoso A."/>
            <person name="Ryden P."/>
            <person name="Torto-Alalibo T."/>
            <person name="Studholme D."/>
            <person name="Wang Y."/>
            <person name="Win J."/>
            <person name="Wood J."/>
            <person name="Clifton S.W."/>
            <person name="Rogers J."/>
            <person name="Van den Ackerveken G."/>
            <person name="Jones J.D."/>
            <person name="McDowell J.M."/>
            <person name="Beynon J."/>
            <person name="Tyler B.M."/>
        </authorList>
    </citation>
    <scope>NUCLEOTIDE SEQUENCE [LARGE SCALE GENOMIC DNA]</scope>
    <source>
        <strain evidence="2">Emoy2</strain>
    </source>
</reference>
<dbReference type="EMBL" id="JH598007">
    <property type="status" value="NOT_ANNOTATED_CDS"/>
    <property type="molecule type" value="Genomic_DNA"/>
</dbReference>
<name>M4BWV9_HYAAE</name>
<dbReference type="VEuPathDB" id="FungiDB:HpaG811010"/>
<proteinExistence type="predicted"/>
<dbReference type="InParanoid" id="M4BWV9"/>
<dbReference type="Proteomes" id="UP000011713">
    <property type="component" value="Unassembled WGS sequence"/>
</dbReference>
<organism evidence="1 2">
    <name type="scientific">Hyaloperonospora arabidopsidis (strain Emoy2)</name>
    <name type="common">Downy mildew agent</name>
    <name type="synonym">Peronospora arabidopsidis</name>
    <dbReference type="NCBI Taxonomy" id="559515"/>
    <lineage>
        <taxon>Eukaryota</taxon>
        <taxon>Sar</taxon>
        <taxon>Stramenopiles</taxon>
        <taxon>Oomycota</taxon>
        <taxon>Peronosporomycetes</taxon>
        <taxon>Peronosporales</taxon>
        <taxon>Peronosporaceae</taxon>
        <taxon>Hyaloperonospora</taxon>
    </lineage>
</organism>
<keyword evidence="2" id="KW-1185">Reference proteome</keyword>
<accession>M4BWV9</accession>
<reference evidence="1" key="2">
    <citation type="submission" date="2015-06" db="UniProtKB">
        <authorList>
            <consortium name="EnsemblProtists"/>
        </authorList>
    </citation>
    <scope>IDENTIFICATION</scope>
    <source>
        <strain evidence="1">Emoy2</strain>
    </source>
</reference>
<dbReference type="EnsemblProtists" id="HpaT811010">
    <property type="protein sequence ID" value="HpaP811010"/>
    <property type="gene ID" value="HpaG811010"/>
</dbReference>
<sequence>MSPAVVISCMWITRKKIDGEASSLKAKHIDVQPKFINLLCKSVTLITVHSKP</sequence>
<evidence type="ECO:0000313" key="1">
    <source>
        <dbReference type="EnsemblProtists" id="HpaP811010"/>
    </source>
</evidence>
<dbReference type="AlphaFoldDB" id="M4BWV9"/>
<protein>
    <submittedName>
        <fullName evidence="1">Uncharacterized protein</fullName>
    </submittedName>
</protein>
<evidence type="ECO:0000313" key="2">
    <source>
        <dbReference type="Proteomes" id="UP000011713"/>
    </source>
</evidence>
<dbReference type="HOGENOM" id="CLU_3091384_0_0_1"/>